<gene>
    <name evidence="1" type="ORF">RPERSI_LOCUS17580</name>
</gene>
<keyword evidence="2" id="KW-1185">Reference proteome</keyword>
<evidence type="ECO:0000313" key="2">
    <source>
        <dbReference type="Proteomes" id="UP000789920"/>
    </source>
</evidence>
<feature type="non-terminal residue" evidence="1">
    <location>
        <position position="1"/>
    </location>
</feature>
<sequence length="46" mass="5248">SDIPHNTTDPIQHPTTTQYDRSQSVSSNVLYNFTASQTMLYKFTNP</sequence>
<dbReference type="Proteomes" id="UP000789920">
    <property type="component" value="Unassembled WGS sequence"/>
</dbReference>
<proteinExistence type="predicted"/>
<accession>A0ACA9R868</accession>
<organism evidence="1 2">
    <name type="scientific">Racocetra persica</name>
    <dbReference type="NCBI Taxonomy" id="160502"/>
    <lineage>
        <taxon>Eukaryota</taxon>
        <taxon>Fungi</taxon>
        <taxon>Fungi incertae sedis</taxon>
        <taxon>Mucoromycota</taxon>
        <taxon>Glomeromycotina</taxon>
        <taxon>Glomeromycetes</taxon>
        <taxon>Diversisporales</taxon>
        <taxon>Gigasporaceae</taxon>
        <taxon>Racocetra</taxon>
    </lineage>
</organism>
<comment type="caution">
    <text evidence="1">The sequence shown here is derived from an EMBL/GenBank/DDBJ whole genome shotgun (WGS) entry which is preliminary data.</text>
</comment>
<reference evidence="1" key="1">
    <citation type="submission" date="2021-06" db="EMBL/GenBank/DDBJ databases">
        <authorList>
            <person name="Kallberg Y."/>
            <person name="Tangrot J."/>
            <person name="Rosling A."/>
        </authorList>
    </citation>
    <scope>NUCLEOTIDE SEQUENCE</scope>
    <source>
        <strain evidence="1">MA461A</strain>
    </source>
</reference>
<dbReference type="EMBL" id="CAJVQC010045272">
    <property type="protein sequence ID" value="CAG8781011.1"/>
    <property type="molecule type" value="Genomic_DNA"/>
</dbReference>
<protein>
    <submittedName>
        <fullName evidence="1">14291_t:CDS:1</fullName>
    </submittedName>
</protein>
<name>A0ACA9R868_9GLOM</name>
<evidence type="ECO:0000313" key="1">
    <source>
        <dbReference type="EMBL" id="CAG8781011.1"/>
    </source>
</evidence>